<evidence type="ECO:0000256" key="8">
    <source>
        <dbReference type="ARBA" id="ARBA00032455"/>
    </source>
</evidence>
<comment type="similarity">
    <text evidence="3">Belongs to the SHOC2 family.</text>
</comment>
<dbReference type="AlphaFoldDB" id="A0AA88L3U2"/>
<dbReference type="Pfam" id="PF13855">
    <property type="entry name" value="LRR_8"/>
    <property type="match status" value="1"/>
</dbReference>
<dbReference type="Proteomes" id="UP001187531">
    <property type="component" value="Unassembled WGS sequence"/>
</dbReference>
<evidence type="ECO:0000256" key="3">
    <source>
        <dbReference type="ARBA" id="ARBA00023786"/>
    </source>
</evidence>
<evidence type="ECO:0000256" key="7">
    <source>
        <dbReference type="ARBA" id="ARBA00029998"/>
    </source>
</evidence>
<evidence type="ECO:0000256" key="2">
    <source>
        <dbReference type="ARBA" id="ARBA00022737"/>
    </source>
</evidence>
<dbReference type="SMART" id="SM00369">
    <property type="entry name" value="LRR_TYP"/>
    <property type="match status" value="2"/>
</dbReference>
<gene>
    <name evidence="10" type="ORF">QYM36_006579</name>
</gene>
<organism evidence="10 11">
    <name type="scientific">Artemia franciscana</name>
    <name type="common">Brine shrimp</name>
    <name type="synonym">Artemia sanfranciscana</name>
    <dbReference type="NCBI Taxonomy" id="6661"/>
    <lineage>
        <taxon>Eukaryota</taxon>
        <taxon>Metazoa</taxon>
        <taxon>Ecdysozoa</taxon>
        <taxon>Arthropoda</taxon>
        <taxon>Crustacea</taxon>
        <taxon>Branchiopoda</taxon>
        <taxon>Anostraca</taxon>
        <taxon>Artemiidae</taxon>
        <taxon>Artemia</taxon>
    </lineage>
</organism>
<feature type="compositionally biased region" description="Polar residues" evidence="9">
    <location>
        <begin position="222"/>
        <end position="232"/>
    </location>
</feature>
<reference evidence="10" key="1">
    <citation type="submission" date="2023-07" db="EMBL/GenBank/DDBJ databases">
        <title>Chromosome-level genome assembly of Artemia franciscana.</title>
        <authorList>
            <person name="Jo E."/>
        </authorList>
    </citation>
    <scope>NUCLEOTIDE SEQUENCE</scope>
    <source>
        <tissue evidence="10">Whole body</tissue>
    </source>
</reference>
<keyword evidence="1" id="KW-0433">Leucine-rich repeat</keyword>
<feature type="region of interest" description="Disordered" evidence="9">
    <location>
        <begin position="159"/>
        <end position="232"/>
    </location>
</feature>
<dbReference type="InterPro" id="IPR032675">
    <property type="entry name" value="LRR_dom_sf"/>
</dbReference>
<dbReference type="PANTHER" id="PTHR45752">
    <property type="entry name" value="LEUCINE-RICH REPEAT-CONTAINING"/>
    <property type="match status" value="1"/>
</dbReference>
<protein>
    <recommendedName>
        <fullName evidence="4">Leucine-rich repeat protein soc-2 homolog</fullName>
    </recommendedName>
    <alternativeName>
        <fullName evidence="8">Protein soc-2 homolog</fullName>
    </alternativeName>
    <alternativeName>
        <fullName evidence="6 7">protein Sur-8 homolog</fullName>
    </alternativeName>
</protein>
<dbReference type="InterPro" id="IPR001611">
    <property type="entry name" value="Leu-rich_rpt"/>
</dbReference>
<comment type="function">
    <text evidence="5">Acts as a Ras effector and participates in MAPK pathway activation. Probably acts as a regulatory subunit of protein phosphatase that specifically dephosphorylates Raf kinase and stimulate Raf activity at specialized signaling complexes upon Ras activation.</text>
</comment>
<keyword evidence="2" id="KW-0677">Repeat</keyword>
<comment type="caution">
    <text evidence="10">The sequence shown here is derived from an EMBL/GenBank/DDBJ whole genome shotgun (WGS) entry which is preliminary data.</text>
</comment>
<dbReference type="InterPro" id="IPR050715">
    <property type="entry name" value="LRR-SigEffector_domain"/>
</dbReference>
<dbReference type="EMBL" id="JAVRJZ010000010">
    <property type="protein sequence ID" value="KAK2717823.1"/>
    <property type="molecule type" value="Genomic_DNA"/>
</dbReference>
<dbReference type="SUPFAM" id="SSF52058">
    <property type="entry name" value="L domain-like"/>
    <property type="match status" value="1"/>
</dbReference>
<accession>A0AA88L3U2</accession>
<sequence length="369" mass="42530">MTSTKKQVEVKDKIEGDMMDLSFLQLTEVPMKDIASYKKVRELDISTNRLVRLPPAMMTLTHLVKIDLSKNQLKELPENFGDLKKLKHLDLFSNQLKQLPLSFCELRELKFLDLKDNPLVPVLGEAAGDCVDAKSCQLAAKKVVNLMSTLKEEVEKRLRKEKEKMERQEREEQEAEMRLLEQKRREKKAEKERRRNQAKWNRPNEPTASGFEDSGFQEPPVTDNSESLNRVQPRTPTILSRFTPSMHRIVATSLVIFTAVTIARWNGPMTTENAFKNVKKNYEAVRDVIFTLKGYSDGLYAFMSKMVMDLAKKWELDGAISKAQSVWGLISGKMYDLLNSGYQATLQGFNLCWKQGSEILSRAIEYYRH</sequence>
<dbReference type="PROSITE" id="PS51450">
    <property type="entry name" value="LRR"/>
    <property type="match status" value="1"/>
</dbReference>
<proteinExistence type="inferred from homology"/>
<evidence type="ECO:0000256" key="6">
    <source>
        <dbReference type="ARBA" id="ARBA00029588"/>
    </source>
</evidence>
<evidence type="ECO:0000256" key="1">
    <source>
        <dbReference type="ARBA" id="ARBA00022614"/>
    </source>
</evidence>
<evidence type="ECO:0000313" key="10">
    <source>
        <dbReference type="EMBL" id="KAK2717823.1"/>
    </source>
</evidence>
<evidence type="ECO:0000256" key="5">
    <source>
        <dbReference type="ARBA" id="ARBA00025612"/>
    </source>
</evidence>
<dbReference type="InterPro" id="IPR003591">
    <property type="entry name" value="Leu-rich_rpt_typical-subtyp"/>
</dbReference>
<feature type="compositionally biased region" description="Basic and acidic residues" evidence="9">
    <location>
        <begin position="159"/>
        <end position="195"/>
    </location>
</feature>
<dbReference type="PANTHER" id="PTHR45752:SF4">
    <property type="entry name" value="LEUCINE-RICH REPEAT-CONTAINING PROTEIN 59"/>
    <property type="match status" value="1"/>
</dbReference>
<keyword evidence="11" id="KW-1185">Reference proteome</keyword>
<evidence type="ECO:0000313" key="11">
    <source>
        <dbReference type="Proteomes" id="UP001187531"/>
    </source>
</evidence>
<evidence type="ECO:0000256" key="9">
    <source>
        <dbReference type="SAM" id="MobiDB-lite"/>
    </source>
</evidence>
<dbReference type="Gene3D" id="3.80.10.10">
    <property type="entry name" value="Ribonuclease Inhibitor"/>
    <property type="match status" value="1"/>
</dbReference>
<evidence type="ECO:0000256" key="4">
    <source>
        <dbReference type="ARBA" id="ARBA00023904"/>
    </source>
</evidence>
<name>A0AA88L3U2_ARTSF</name>